<reference evidence="8 9" key="1">
    <citation type="submission" date="2017-04" db="EMBL/GenBank/DDBJ databases">
        <title>Novel microbial lineages endemic to geothermal iron-oxide mats fill important gaps in the evolutionary history of Archaea.</title>
        <authorList>
            <person name="Jay Z.J."/>
            <person name="Beam J.P."/>
            <person name="Dlakic M."/>
            <person name="Rusch D.B."/>
            <person name="Kozubal M.A."/>
            <person name="Inskeep W.P."/>
        </authorList>
    </citation>
    <scope>NUCLEOTIDE SEQUENCE [LARGE SCALE GENOMIC DNA]</scope>
    <source>
        <strain evidence="8">OSP_D</strain>
    </source>
</reference>
<dbReference type="PANTHER" id="PTHR48080">
    <property type="entry name" value="D-GALACTONATE DEHYDRATASE-RELATED"/>
    <property type="match status" value="1"/>
</dbReference>
<accession>A0A2R6AD67</accession>
<dbReference type="InterPro" id="IPR034593">
    <property type="entry name" value="DgoD-like"/>
</dbReference>
<dbReference type="InterPro" id="IPR036849">
    <property type="entry name" value="Enolase-like_C_sf"/>
</dbReference>
<gene>
    <name evidence="8" type="ORF">B9Q01_01280</name>
</gene>
<dbReference type="GO" id="GO:0046872">
    <property type="term" value="F:metal ion binding"/>
    <property type="evidence" value="ECO:0007669"/>
    <property type="project" value="UniProtKB-KW"/>
</dbReference>
<evidence type="ECO:0000256" key="4">
    <source>
        <dbReference type="ARBA" id="ARBA00050848"/>
    </source>
</evidence>
<keyword evidence="2" id="KW-0460">Magnesium</keyword>
<dbReference type="EMBL" id="NEXC01000004">
    <property type="protein sequence ID" value="PSN84344.1"/>
    <property type="molecule type" value="Genomic_DNA"/>
</dbReference>
<dbReference type="Pfam" id="PF13378">
    <property type="entry name" value="MR_MLE_C"/>
    <property type="match status" value="1"/>
</dbReference>
<dbReference type="Pfam" id="PF02746">
    <property type="entry name" value="MR_MLE_N"/>
    <property type="match status" value="1"/>
</dbReference>
<dbReference type="AlphaFoldDB" id="A0A2R6AD67"/>
<keyword evidence="1" id="KW-0479">Metal-binding</keyword>
<name>A0A2R6AD67_9ARCH</name>
<dbReference type="InterPro" id="IPR013341">
    <property type="entry name" value="Mandelate_racemase_N_dom"/>
</dbReference>
<evidence type="ECO:0000256" key="2">
    <source>
        <dbReference type="ARBA" id="ARBA00022842"/>
    </source>
</evidence>
<dbReference type="CDD" id="cd03316">
    <property type="entry name" value="MR_like"/>
    <property type="match status" value="1"/>
</dbReference>
<comment type="catalytic activity">
    <reaction evidence="4">
        <text>D-gluconate = 2-dehydro-3-deoxy-D-gluconate + H2O</text>
        <dbReference type="Rhea" id="RHEA:21612"/>
        <dbReference type="ChEBI" id="CHEBI:15377"/>
        <dbReference type="ChEBI" id="CHEBI:18391"/>
        <dbReference type="ChEBI" id="CHEBI:57990"/>
        <dbReference type="EC" id="4.2.1.39"/>
    </reaction>
</comment>
<dbReference type="FunFam" id="3.20.20.120:FF:000005">
    <property type="entry name" value="Putative L-rhamnonate dehydratase"/>
    <property type="match status" value="1"/>
</dbReference>
<dbReference type="GO" id="GO:0047929">
    <property type="term" value="F:gluconate dehydratase activity"/>
    <property type="evidence" value="ECO:0007669"/>
    <property type="project" value="UniProtKB-EC"/>
</dbReference>
<dbReference type="InterPro" id="IPR029065">
    <property type="entry name" value="Enolase_C-like"/>
</dbReference>
<dbReference type="Gene3D" id="3.30.390.10">
    <property type="entry name" value="Enolase-like, N-terminal domain"/>
    <property type="match status" value="1"/>
</dbReference>
<evidence type="ECO:0000259" key="7">
    <source>
        <dbReference type="SMART" id="SM00922"/>
    </source>
</evidence>
<evidence type="ECO:0000256" key="1">
    <source>
        <dbReference type="ARBA" id="ARBA00022723"/>
    </source>
</evidence>
<evidence type="ECO:0000256" key="3">
    <source>
        <dbReference type="ARBA" id="ARBA00023239"/>
    </source>
</evidence>
<dbReference type="InterPro" id="IPR029017">
    <property type="entry name" value="Enolase-like_N"/>
</dbReference>
<dbReference type="Gene3D" id="3.20.20.120">
    <property type="entry name" value="Enolase-like C-terminal domain"/>
    <property type="match status" value="1"/>
</dbReference>
<evidence type="ECO:0000256" key="5">
    <source>
        <dbReference type="ARBA" id="ARBA00061582"/>
    </source>
</evidence>
<proteinExistence type="inferred from homology"/>
<evidence type="ECO:0000313" key="8">
    <source>
        <dbReference type="EMBL" id="PSN84344.1"/>
    </source>
</evidence>
<comment type="caution">
    <text evidence="8">The sequence shown here is derived from an EMBL/GenBank/DDBJ whole genome shotgun (WGS) entry which is preliminary data.</text>
</comment>
<feature type="domain" description="Mandelate racemase/muconate lactonizing enzyme C-terminal" evidence="7">
    <location>
        <begin position="139"/>
        <end position="244"/>
    </location>
</feature>
<organism evidence="8 9">
    <name type="scientific">Candidatus Marsarchaeota G1 archaeon OSP_D</name>
    <dbReference type="NCBI Taxonomy" id="1978155"/>
    <lineage>
        <taxon>Archaea</taxon>
        <taxon>Candidatus Marsarchaeota</taxon>
        <taxon>Candidatus Marsarchaeota group 1</taxon>
    </lineage>
</organism>
<dbReference type="SMART" id="SM00922">
    <property type="entry name" value="MR_MLE"/>
    <property type="match status" value="1"/>
</dbReference>
<dbReference type="Proteomes" id="UP000240880">
    <property type="component" value="Unassembled WGS sequence"/>
</dbReference>
<dbReference type="PANTHER" id="PTHR48080:SF2">
    <property type="entry name" value="D-GALACTONATE DEHYDRATASE"/>
    <property type="match status" value="1"/>
</dbReference>
<dbReference type="EC" id="4.2.1.39" evidence="6"/>
<evidence type="ECO:0000313" key="9">
    <source>
        <dbReference type="Proteomes" id="UP000240880"/>
    </source>
</evidence>
<dbReference type="SFLD" id="SFLDG00179">
    <property type="entry name" value="mandelate_racemase"/>
    <property type="match status" value="1"/>
</dbReference>
<protein>
    <recommendedName>
        <fullName evidence="6">gluconate dehydratase</fullName>
        <ecNumber evidence="6">4.2.1.39</ecNumber>
    </recommendedName>
</protein>
<comment type="similarity">
    <text evidence="5">Belongs to the mandelate racemase/muconate lactonizing enzyme family. GaD subfamily.</text>
</comment>
<dbReference type="InterPro" id="IPR013342">
    <property type="entry name" value="Mandelate_racemase_C"/>
</dbReference>
<dbReference type="SUPFAM" id="SSF54826">
    <property type="entry name" value="Enolase N-terminal domain-like"/>
    <property type="match status" value="1"/>
</dbReference>
<keyword evidence="3" id="KW-0456">Lyase</keyword>
<evidence type="ECO:0000256" key="6">
    <source>
        <dbReference type="ARBA" id="ARBA00066770"/>
    </source>
</evidence>
<dbReference type="SUPFAM" id="SSF51604">
    <property type="entry name" value="Enolase C-terminal domain-like"/>
    <property type="match status" value="1"/>
</dbReference>
<dbReference type="SFLD" id="SFLDS00001">
    <property type="entry name" value="Enolase"/>
    <property type="match status" value="1"/>
</dbReference>
<sequence length="394" mass="44509">MKISEYEIFQLGQGVASGQTWASSAIILKVTTSDGLVGYGEAVPTLRVRPVIEALREVGRVYKGKDPLDFEKNRWEWYKHDFYLCESFESTTALSAFDIACWDLAGKHFGAALHQLLGGVFRDKIKLYANGWYSACVEEEQWAEKAKVVVAKGYRALKFDPFGAYFDWIDRSGIKTALKRIEAVRNAVGEDVELLIEHHGRFNPNSAIALAKELERFEPLFVEEPVHPENTKGLEKYRKSTKVRVALGERVITKQQLVTLAEKHLVDFFQADVTNIGGVTEAKKVCAITEAYGIEIAFHNAFGPIQNAVTLQLDASIPNFLIQESFYDYFPSWKRELIYDSTPVVNGHSQVSKKPGIGVDVNEKMLEELRVEGQEAFDPEEPVWVVKETWKSGY</sequence>